<dbReference type="PANTHER" id="PTHR34861">
    <property type="match status" value="1"/>
</dbReference>
<dbReference type="Proteomes" id="UP001596504">
    <property type="component" value="Unassembled WGS sequence"/>
</dbReference>
<protein>
    <submittedName>
        <fullName evidence="2">Cyclase family protein</fullName>
    </submittedName>
</protein>
<accession>A0ABW2LTX7</accession>
<dbReference type="Gene3D" id="3.50.30.50">
    <property type="entry name" value="Putative cyclase"/>
    <property type="match status" value="1"/>
</dbReference>
<evidence type="ECO:0000256" key="1">
    <source>
        <dbReference type="SAM" id="MobiDB-lite"/>
    </source>
</evidence>
<organism evidence="2 3">
    <name type="scientific">Saccharopolyspora griseoalba</name>
    <dbReference type="NCBI Taxonomy" id="1431848"/>
    <lineage>
        <taxon>Bacteria</taxon>
        <taxon>Bacillati</taxon>
        <taxon>Actinomycetota</taxon>
        <taxon>Actinomycetes</taxon>
        <taxon>Pseudonocardiales</taxon>
        <taxon>Pseudonocardiaceae</taxon>
        <taxon>Saccharopolyspora</taxon>
    </lineage>
</organism>
<evidence type="ECO:0000313" key="3">
    <source>
        <dbReference type="Proteomes" id="UP001596504"/>
    </source>
</evidence>
<keyword evidence="3" id="KW-1185">Reference proteome</keyword>
<dbReference type="EMBL" id="JBHTCJ010000019">
    <property type="protein sequence ID" value="MFC7344743.1"/>
    <property type="molecule type" value="Genomic_DNA"/>
</dbReference>
<name>A0ABW2LTX7_9PSEU</name>
<feature type="region of interest" description="Disordered" evidence="1">
    <location>
        <begin position="57"/>
        <end position="76"/>
    </location>
</feature>
<dbReference type="InterPro" id="IPR037175">
    <property type="entry name" value="KFase_sf"/>
</dbReference>
<dbReference type="RefSeq" id="WP_380672828.1">
    <property type="nucleotide sequence ID" value="NZ_JBHTCJ010000019.1"/>
</dbReference>
<sequence>MRGARWVNRPEGSNWGDFGPDDRLGRINLLTPERVRAAAAEVIDGVRHCLSLPLTLPGGSELNPNRRPPVLRPTRRPGEVNFNFEMRRIQDGRTDVLSDDLAVLHLQYSTQWDSLAHAGALFDADGDGIPEPVYYNGYRAGVDVLGPEELTDSGFADLDERTTSSGGPLGIEHLARAGAQGRGVLIDLRHHLGDERTPVGYDLLAEIMAADGVEVGEGDLVCLHTGFGQRLVDMGGDPDPEVLHGACAALDGRDERLKRWITETGLAALIADNYAVEQLPARPADPPAPALPLHEHCLFKLGVHLGELWYLTPLAADLRARGRSRFLLTAPPLHLPGAVGSPANPIATL</sequence>
<dbReference type="Pfam" id="PF04199">
    <property type="entry name" value="Cyclase"/>
    <property type="match status" value="1"/>
</dbReference>
<evidence type="ECO:0000313" key="2">
    <source>
        <dbReference type="EMBL" id="MFC7344743.1"/>
    </source>
</evidence>
<reference evidence="3" key="1">
    <citation type="journal article" date="2019" name="Int. J. Syst. Evol. Microbiol.">
        <title>The Global Catalogue of Microorganisms (GCM) 10K type strain sequencing project: providing services to taxonomists for standard genome sequencing and annotation.</title>
        <authorList>
            <consortium name="The Broad Institute Genomics Platform"/>
            <consortium name="The Broad Institute Genome Sequencing Center for Infectious Disease"/>
            <person name="Wu L."/>
            <person name="Ma J."/>
        </authorList>
    </citation>
    <scope>NUCLEOTIDE SEQUENCE [LARGE SCALE GENOMIC DNA]</scope>
    <source>
        <strain evidence="3">WLHS5</strain>
    </source>
</reference>
<comment type="caution">
    <text evidence="2">The sequence shown here is derived from an EMBL/GenBank/DDBJ whole genome shotgun (WGS) entry which is preliminary data.</text>
</comment>
<dbReference type="SUPFAM" id="SSF102198">
    <property type="entry name" value="Putative cyclase"/>
    <property type="match status" value="1"/>
</dbReference>
<dbReference type="PANTHER" id="PTHR34861:SF10">
    <property type="entry name" value="CYCLASE"/>
    <property type="match status" value="1"/>
</dbReference>
<proteinExistence type="predicted"/>
<dbReference type="InterPro" id="IPR007325">
    <property type="entry name" value="KFase/CYL"/>
</dbReference>
<gene>
    <name evidence="2" type="ORF">ACFQRI_25320</name>
</gene>